<dbReference type="OrthoDB" id="1954033at2"/>
<accession>A0A2V5KJN2</accession>
<protein>
    <recommendedName>
        <fullName evidence="3">GerMN domain-containing protein</fullName>
    </recommendedName>
</protein>
<evidence type="ECO:0000256" key="2">
    <source>
        <dbReference type="SAM" id="SignalP"/>
    </source>
</evidence>
<evidence type="ECO:0000259" key="3">
    <source>
        <dbReference type="SMART" id="SM00909"/>
    </source>
</evidence>
<feature type="domain" description="GerMN" evidence="3">
    <location>
        <begin position="83"/>
        <end position="167"/>
    </location>
</feature>
<dbReference type="RefSeq" id="WP_110839834.1">
    <property type="nucleotide sequence ID" value="NZ_QJVJ01000004.1"/>
</dbReference>
<keyword evidence="5" id="KW-1185">Reference proteome</keyword>
<reference evidence="4 5" key="1">
    <citation type="submission" date="2018-05" db="EMBL/GenBank/DDBJ databases">
        <title>Paenibacillus flagellatus sp. nov., isolated from selenium mineral soil.</title>
        <authorList>
            <person name="Dai X."/>
        </authorList>
    </citation>
    <scope>NUCLEOTIDE SEQUENCE [LARGE SCALE GENOMIC DNA]</scope>
    <source>
        <strain evidence="4 5">DXL2</strain>
    </source>
</reference>
<feature type="signal peptide" evidence="2">
    <location>
        <begin position="1"/>
        <end position="26"/>
    </location>
</feature>
<dbReference type="SMART" id="SM00909">
    <property type="entry name" value="Germane"/>
    <property type="match status" value="1"/>
</dbReference>
<dbReference type="AlphaFoldDB" id="A0A2V5KJN2"/>
<sequence>MKRSFGYKHIVVGVAVALALTGCANAKTKTDPAPSGTTHGAKPNDGAPAAKQLTIKTYYADDNLDKLIEREATITFASDSDKYKAALNALKTSPDASLSSLSKGIDYRSAAFKDGQVVVDLAIAAEGRLGSPGEQLLVESIRKSLFQFAEVQSIDVLVEGKQTESLMGHVSLPHPIKRN</sequence>
<dbReference type="Pfam" id="PF10646">
    <property type="entry name" value="Germane"/>
    <property type="match status" value="1"/>
</dbReference>
<evidence type="ECO:0000313" key="5">
    <source>
        <dbReference type="Proteomes" id="UP000247476"/>
    </source>
</evidence>
<dbReference type="InterPro" id="IPR019606">
    <property type="entry name" value="GerMN"/>
</dbReference>
<dbReference type="EMBL" id="QJVJ01000004">
    <property type="protein sequence ID" value="PYI54840.1"/>
    <property type="molecule type" value="Genomic_DNA"/>
</dbReference>
<keyword evidence="2" id="KW-0732">Signal</keyword>
<proteinExistence type="predicted"/>
<organism evidence="4 5">
    <name type="scientific">Paenibacillus flagellatus</name>
    <dbReference type="NCBI Taxonomy" id="2211139"/>
    <lineage>
        <taxon>Bacteria</taxon>
        <taxon>Bacillati</taxon>
        <taxon>Bacillota</taxon>
        <taxon>Bacilli</taxon>
        <taxon>Bacillales</taxon>
        <taxon>Paenibacillaceae</taxon>
        <taxon>Paenibacillus</taxon>
    </lineage>
</organism>
<feature type="region of interest" description="Disordered" evidence="1">
    <location>
        <begin position="28"/>
        <end position="48"/>
    </location>
</feature>
<evidence type="ECO:0000256" key="1">
    <source>
        <dbReference type="SAM" id="MobiDB-lite"/>
    </source>
</evidence>
<evidence type="ECO:0000313" key="4">
    <source>
        <dbReference type="EMBL" id="PYI54840.1"/>
    </source>
</evidence>
<dbReference type="Proteomes" id="UP000247476">
    <property type="component" value="Unassembled WGS sequence"/>
</dbReference>
<dbReference type="PROSITE" id="PS51257">
    <property type="entry name" value="PROKAR_LIPOPROTEIN"/>
    <property type="match status" value="1"/>
</dbReference>
<feature type="chain" id="PRO_5016005936" description="GerMN domain-containing protein" evidence="2">
    <location>
        <begin position="27"/>
        <end position="179"/>
    </location>
</feature>
<comment type="caution">
    <text evidence="4">The sequence shown here is derived from an EMBL/GenBank/DDBJ whole genome shotgun (WGS) entry which is preliminary data.</text>
</comment>
<gene>
    <name evidence="4" type="ORF">DLM86_09820</name>
</gene>
<name>A0A2V5KJN2_9BACL</name>